<keyword evidence="1" id="KW-0472">Membrane</keyword>
<proteinExistence type="predicted"/>
<reference evidence="2" key="1">
    <citation type="journal article" date="2023" name="bioRxiv">
        <title>Improved chromosome-level genome assembly for marigold (Tagetes erecta).</title>
        <authorList>
            <person name="Jiang F."/>
            <person name="Yuan L."/>
            <person name="Wang S."/>
            <person name="Wang H."/>
            <person name="Xu D."/>
            <person name="Wang A."/>
            <person name="Fan W."/>
        </authorList>
    </citation>
    <scope>NUCLEOTIDE SEQUENCE</scope>
    <source>
        <strain evidence="2">WSJ</strain>
        <tissue evidence="2">Leaf</tissue>
    </source>
</reference>
<evidence type="ECO:0000313" key="3">
    <source>
        <dbReference type="Proteomes" id="UP001229421"/>
    </source>
</evidence>
<name>A0AAD8P2P2_TARER</name>
<keyword evidence="3" id="KW-1185">Reference proteome</keyword>
<keyword evidence="1" id="KW-1133">Transmembrane helix</keyword>
<organism evidence="2 3">
    <name type="scientific">Tagetes erecta</name>
    <name type="common">African marigold</name>
    <dbReference type="NCBI Taxonomy" id="13708"/>
    <lineage>
        <taxon>Eukaryota</taxon>
        <taxon>Viridiplantae</taxon>
        <taxon>Streptophyta</taxon>
        <taxon>Embryophyta</taxon>
        <taxon>Tracheophyta</taxon>
        <taxon>Spermatophyta</taxon>
        <taxon>Magnoliopsida</taxon>
        <taxon>eudicotyledons</taxon>
        <taxon>Gunneridae</taxon>
        <taxon>Pentapetalae</taxon>
        <taxon>asterids</taxon>
        <taxon>campanulids</taxon>
        <taxon>Asterales</taxon>
        <taxon>Asteraceae</taxon>
        <taxon>Asteroideae</taxon>
        <taxon>Heliantheae alliance</taxon>
        <taxon>Tageteae</taxon>
        <taxon>Tagetes</taxon>
    </lineage>
</organism>
<feature type="transmembrane region" description="Helical" evidence="1">
    <location>
        <begin position="93"/>
        <end position="116"/>
    </location>
</feature>
<accession>A0AAD8P2P2</accession>
<comment type="caution">
    <text evidence="2">The sequence shown here is derived from an EMBL/GenBank/DDBJ whole genome shotgun (WGS) entry which is preliminary data.</text>
</comment>
<evidence type="ECO:0000256" key="1">
    <source>
        <dbReference type="SAM" id="Phobius"/>
    </source>
</evidence>
<dbReference type="EMBL" id="JAUHHV010000001">
    <property type="protein sequence ID" value="KAK1436920.1"/>
    <property type="molecule type" value="Genomic_DNA"/>
</dbReference>
<evidence type="ECO:0000313" key="2">
    <source>
        <dbReference type="EMBL" id="KAK1436920.1"/>
    </source>
</evidence>
<feature type="transmembrane region" description="Helical" evidence="1">
    <location>
        <begin position="58"/>
        <end position="86"/>
    </location>
</feature>
<sequence>MFFLFLYNDIFCCLVVQFSLHYGYSIYCYEATKSTHVASTSSSNGSAYVNHGDGSCEVFFWFIVPTDAVSTFAFGCSVFCVLVCFVYPSTLSFCLVLFVYCWFFFYAHVYIFFAVMSIKKESTTHEHQRNTQIMYNKILTNESNKNLNNSGKNIKTHAYRVDLYQKVLLANSLDQSLRIMTGTDQ</sequence>
<dbReference type="AlphaFoldDB" id="A0AAD8P2P2"/>
<gene>
    <name evidence="2" type="ORF">QVD17_02704</name>
</gene>
<dbReference type="Proteomes" id="UP001229421">
    <property type="component" value="Unassembled WGS sequence"/>
</dbReference>
<keyword evidence="1" id="KW-0812">Transmembrane</keyword>
<protein>
    <submittedName>
        <fullName evidence="2">Uncharacterized protein</fullName>
    </submittedName>
</protein>